<reference evidence="1 2" key="1">
    <citation type="journal article" date="2019" name="Mol. Ecol. Resour.">
        <title>Chromosome-level genome assembly of Triplophysa tibetana, a fish adapted to the harsh high-altitude environment of the Tibetan Plateau.</title>
        <authorList>
            <person name="Yang X."/>
            <person name="Liu H."/>
            <person name="Ma Z."/>
            <person name="Zou Y."/>
            <person name="Zou M."/>
            <person name="Mao Y."/>
            <person name="Li X."/>
            <person name="Wang H."/>
            <person name="Chen T."/>
            <person name="Wang W."/>
            <person name="Yang R."/>
        </authorList>
    </citation>
    <scope>NUCLEOTIDE SEQUENCE [LARGE SCALE GENOMIC DNA]</scope>
    <source>
        <strain evidence="1">TTIB1903HZAU</strain>
        <tissue evidence="1">Muscle</tissue>
    </source>
</reference>
<gene>
    <name evidence="1" type="ORF">E1301_Tti002887</name>
</gene>
<organism evidence="1 2">
    <name type="scientific">Triplophysa tibetana</name>
    <dbReference type="NCBI Taxonomy" id="1572043"/>
    <lineage>
        <taxon>Eukaryota</taxon>
        <taxon>Metazoa</taxon>
        <taxon>Chordata</taxon>
        <taxon>Craniata</taxon>
        <taxon>Vertebrata</taxon>
        <taxon>Euteleostomi</taxon>
        <taxon>Actinopterygii</taxon>
        <taxon>Neopterygii</taxon>
        <taxon>Teleostei</taxon>
        <taxon>Ostariophysi</taxon>
        <taxon>Cypriniformes</taxon>
        <taxon>Nemacheilidae</taxon>
        <taxon>Triplophysa</taxon>
    </lineage>
</organism>
<keyword evidence="2" id="KW-1185">Reference proteome</keyword>
<dbReference type="AlphaFoldDB" id="A0A5A9NPK4"/>
<protein>
    <submittedName>
        <fullName evidence="1">Uncharacterized protein</fullName>
    </submittedName>
</protein>
<dbReference type="EMBL" id="SOYY01000015">
    <property type="protein sequence ID" value="KAA0711005.1"/>
    <property type="molecule type" value="Genomic_DNA"/>
</dbReference>
<evidence type="ECO:0000313" key="2">
    <source>
        <dbReference type="Proteomes" id="UP000324632"/>
    </source>
</evidence>
<proteinExistence type="predicted"/>
<name>A0A5A9NPK4_9TELE</name>
<accession>A0A5A9NPK4</accession>
<dbReference type="Proteomes" id="UP000324632">
    <property type="component" value="Chromosome 15"/>
</dbReference>
<comment type="caution">
    <text evidence="1">The sequence shown here is derived from an EMBL/GenBank/DDBJ whole genome shotgun (WGS) entry which is preliminary data.</text>
</comment>
<evidence type="ECO:0000313" key="1">
    <source>
        <dbReference type="EMBL" id="KAA0711005.1"/>
    </source>
</evidence>
<sequence length="91" mass="9721">MGQLTFIQGLAGETSGAFWFHGYQASGMAVLRGNRGALMRSRKTHFCNKLHATGPSNGCNFTQSSCPPNPMYSSALLYPHSYPKPAPGASV</sequence>